<organism evidence="3 4">
    <name type="scientific">Leucosporidium creatinivorum</name>
    <dbReference type="NCBI Taxonomy" id="106004"/>
    <lineage>
        <taxon>Eukaryota</taxon>
        <taxon>Fungi</taxon>
        <taxon>Dikarya</taxon>
        <taxon>Basidiomycota</taxon>
        <taxon>Pucciniomycotina</taxon>
        <taxon>Microbotryomycetes</taxon>
        <taxon>Leucosporidiales</taxon>
        <taxon>Leucosporidium</taxon>
    </lineage>
</organism>
<dbReference type="Pfam" id="PF12505">
    <property type="entry name" value="DUF3712"/>
    <property type="match status" value="8"/>
</dbReference>
<feature type="compositionally biased region" description="Low complexity" evidence="1">
    <location>
        <begin position="1"/>
        <end position="17"/>
    </location>
</feature>
<evidence type="ECO:0008006" key="5">
    <source>
        <dbReference type="Google" id="ProtNLM"/>
    </source>
</evidence>
<dbReference type="InterPro" id="IPR046368">
    <property type="entry name" value="Tag1"/>
</dbReference>
<dbReference type="Proteomes" id="UP000193467">
    <property type="component" value="Unassembled WGS sequence"/>
</dbReference>
<keyword evidence="2" id="KW-0812">Transmembrane</keyword>
<keyword evidence="2" id="KW-0472">Membrane</keyword>
<proteinExistence type="predicted"/>
<dbReference type="GO" id="GO:0000329">
    <property type="term" value="C:fungal-type vacuole membrane"/>
    <property type="evidence" value="ECO:0007669"/>
    <property type="project" value="InterPro"/>
</dbReference>
<dbReference type="InParanoid" id="A0A1Y2ESD7"/>
<reference evidence="3 4" key="1">
    <citation type="submission" date="2016-07" db="EMBL/GenBank/DDBJ databases">
        <title>Pervasive Adenine N6-methylation of Active Genes in Fungi.</title>
        <authorList>
            <consortium name="DOE Joint Genome Institute"/>
            <person name="Mondo S.J."/>
            <person name="Dannebaum R.O."/>
            <person name="Kuo R.C."/>
            <person name="Labutti K."/>
            <person name="Haridas S."/>
            <person name="Kuo A."/>
            <person name="Salamov A."/>
            <person name="Ahrendt S.R."/>
            <person name="Lipzen A."/>
            <person name="Sullivan W."/>
            <person name="Andreopoulos W.B."/>
            <person name="Clum A."/>
            <person name="Lindquist E."/>
            <person name="Daum C."/>
            <person name="Ramamoorthy G.K."/>
            <person name="Gryganskyi A."/>
            <person name="Culley D."/>
            <person name="Magnuson J.K."/>
            <person name="James T.Y."/>
            <person name="O'Malley M.A."/>
            <person name="Stajich J.E."/>
            <person name="Spatafora J.W."/>
            <person name="Visel A."/>
            <person name="Grigoriev I.V."/>
        </authorList>
    </citation>
    <scope>NUCLEOTIDE SEQUENCE [LARGE SCALE GENOMIC DNA]</scope>
    <source>
        <strain evidence="3 4">62-1032</strain>
    </source>
</reference>
<protein>
    <recommendedName>
        <fullName evidence="5">Pre-rRNA processing protein</fullName>
    </recommendedName>
</protein>
<dbReference type="PANTHER" id="PTHR35895">
    <property type="entry name" value="CHROMOSOME 16, WHOLE GENOME SHOTGUN SEQUENCE"/>
    <property type="match status" value="1"/>
</dbReference>
<evidence type="ECO:0000313" key="4">
    <source>
        <dbReference type="Proteomes" id="UP000193467"/>
    </source>
</evidence>
<accession>A0A1Y2ESD7</accession>
<dbReference type="PANTHER" id="PTHR35895:SF1">
    <property type="entry name" value="LIPID-BINDING SERUM GLYCOPROTEIN C-TERMINAL DOMAIN-CONTAINING PROTEIN"/>
    <property type="match status" value="1"/>
</dbReference>
<feature type="transmembrane region" description="Helical" evidence="2">
    <location>
        <begin position="130"/>
        <end position="152"/>
    </location>
</feature>
<evidence type="ECO:0000256" key="1">
    <source>
        <dbReference type="SAM" id="MobiDB-lite"/>
    </source>
</evidence>
<evidence type="ECO:0000256" key="2">
    <source>
        <dbReference type="SAM" id="Phobius"/>
    </source>
</evidence>
<feature type="compositionally biased region" description="Polar residues" evidence="1">
    <location>
        <begin position="49"/>
        <end position="62"/>
    </location>
</feature>
<evidence type="ECO:0000313" key="3">
    <source>
        <dbReference type="EMBL" id="ORY74501.1"/>
    </source>
</evidence>
<comment type="caution">
    <text evidence="3">The sequence shown here is derived from an EMBL/GenBank/DDBJ whole genome shotgun (WGS) entry which is preliminary data.</text>
</comment>
<keyword evidence="4" id="KW-1185">Reference proteome</keyword>
<dbReference type="EMBL" id="MCGR01000041">
    <property type="protein sequence ID" value="ORY74501.1"/>
    <property type="molecule type" value="Genomic_DNA"/>
</dbReference>
<dbReference type="OrthoDB" id="10039566at2759"/>
<dbReference type="InterPro" id="IPR022185">
    <property type="entry name" value="DUF3712"/>
</dbReference>
<feature type="region of interest" description="Disordered" evidence="1">
    <location>
        <begin position="1"/>
        <end position="80"/>
    </location>
</feature>
<sequence>MWPASSRGDGSSATSSAVQQPAAAKTHIPFRAHEEPQSMGEDAYLRPTTAASSRSGHSSTVPLATGGAQPGRRSSFATDSSAAAGGAAAAGDSDDDEDDTYKAGMPIGLLAAIGTPMAKKPIWRSRKCQILCPILGIITLAVSILILVFPVLRAVALHTLSTSVLAISTSNITKASNESFTLTLEGQARKVGIFPAHLYFERPVNVFWIAPENLEEELQLGHFALEPIGVAAGHGRIKQLTEFIIDDLPGFTRFTEYLITQEAFTWRLKSESVQAKAFGFIAANKLEFVKDLTLPGMANMTDVTITDFQLPGDDPAGGISLSVQTQFTNPSAFGVEIGILTVGLWYEDLYLGPAQTASAVNLTAGVNNIHLVGRLIPYTNDAAALEKLSVVFSRYLNGDSTPVQARGLTVNLPSGEEISWLSAGIKALTLNVPLISPTGRISPITGINIKALSLEFDPSQPYAPMANSSEVTAGFGLPFGFSLDIVELANSFSIVDNRTSVASLSAPLGMSNTTILTRNAGYTTGSIDLDLPLAPLTIGPSYVEHLTFSQFTYDLTTTNGSTFVLVGNTTAVTNTPLGQVKLDGIGFTVPAGLIGLESLATNPTLIQSVDVIGGTPDAILLNIVVGLTNPSNLDLEVGNVTFQLFAEDSFLGTAVLPDLHLTTGYQEHNSVSYFQANSNNGSLATLNDFVAGKDTQLKISGFNGSTATDSLTQAFMALHLNATLPGLKTKLLDYANLTVLSTTGRANNLADSLVSLNNPFTTDLMITNIQSNITAFGLFVGSIVQDTDFAASGKSKSISPTLGLNLNLYPPDIFSLLRALVVDHGMPTEQLDGIVALGGYTLTPSTPNPTSRRAKRNLVGGMQAFDGFSGLEGSSALGNETNLTFERRGLQKRNIYTGFDLPSFVLEAFSGLEVGVDLLSKLNIGQYETALTYSQLGVPAYTDSSLTLLLPVLAQPIVQKIVDEAILSVTTVMISDPSNTAFTTGLVGAISNSGPFDAVITFTEGLTVGWNGQPLGQIAMPNVSLVGDEGAQLNLSASFAVANLDHLTEFTSYLLTQPSFTWQIYGQGLSISALGITVDGISIMKDVVLDGMNGFKDLVTIQSFDLPSNDPAGGISLTLETSLTNPSSVGVSLSQISFSNTFGATTIGPAASTAAFDLLPKATIQLPLAGRLVPQSTPEGLADVSTIFNGFVHGVPSDLVVHGESAGPSDCQWLNQGIKQLAIAVVLPAAQNLQVINSIAINSLSLYFTQAQPWAPSFSTDDTVATFQLPFAFPVDIQQIATGITAGTAGGSAGSSRLVKRADGDFASLQVPLGPAKTDVVARTLLLAFSNVPFTSVDNSAFSSFLTQTTDGSSVSMDLHGSADTVAATAVGLLNLDAIAFKVDTSLLGLQGLNAKPATVSDLDVFHGYSSYLQINVNAALYNPSNITIGTGDVAFGLSFQSQIIGAADITALVLVPGDNTVPTAVHYQPSGSAAQAAGQVLLENYVQGIASDTLIVGTDDTTPIASLKEALKTIQLATTIPPLQQLLVTQANLDFPIDVSTTGTAEATFSLDNPFTASINLVDITANASFQGIGLGQIKVNNLNPTISAAGHTTIVSRTLPFNLNIDPKALIEFIEAAAASQGVDLGILLPEFAYVLGLESTESSITTTVNTQPETCAPTGTTAAVKALILAAVKNLKTNLTLESVVRLDDYQTPLNFVQNNVPTVLADDVFNLVGAIGKTIVSNIVNVAELSFSSGQVTNVTDNGFTVALTGSLLNAGPFDALIEFPEGVDVIWQGNKIATISLPPICSAGGSGVPTLQTTGILTITNKGRFTDFATYILLNPGFTWTITTDKLRVLALGTIFDNAVLTKDVSFSAFNGLPGVTIVNPDFPGDSESPKGIQLVTDTSIPSPSNLGIELGQATFEAKFENQLVGPVVANGLTLAPLATTTTQLTGTIVERTSAASTTSLGHLFSGFLAGENQTLAVTGKEVISPAQPNKPVDWLSSAFTKLTLQVILPGHTYDIISSIQLQDLTITITEQSEAYSVPSQNNETDVVYKNPFGFSLTAKQAGGDFYINYNNVDTAVLTLPVADAVRAETSTGQDASLVLDFKEKRILQSLDNTAFGVFFNDITNTAGVTFNLHGGANVTAATNAGDIPITGIPFSVQTSLLGIQSLNAEPTVVSNLDVFHGYPDYLQINADASLFNPSNLTIITNEVTFGLEFDSQIVGSVLIGDLLLIPGENNLGTEVHYAPTGGASTAAGQVLLENYIQGIDSAVNIAGTDSTTPYGSLQPALSTIKIATTIPAIHQLLITEAGLSFPLNIGDPGVTADATFDLSNPFTASINLLGVVANATYQSFYLGQINQPTLDPIISAGGHKNITSRKLPFTLTTDPKFLIQFLEAAATAQGVDLGILLPEFAYVLGLSSTESAVTTSVNTKPETCTPTGTTKEVAALILAAVANLKTDLTITTTTKLDDYQTDLAFVQKDVPTKLDNSVLYLTGLIGKTIVSHIVDEATLAFIGGTVTNVTDHGFTVALKGSLLNAGPFDALIEFPQGVDVYFQGTNIANIILPPICSPGGTSVPDLETTGILQITNLDAFTSFTAYLLNNPSFTWTITTDALRVYALGTIFDNVTLTKNVTFDAFNKLSPGVTVSNPDFPSDSSSPPGIKLTLNSLIPSPSNLGITLGDVSFIASYQGQEIGPVTGQDLTLPPKSTTALPLTGTIIYRDDQAGLDSLGEVFSQFLAGDNVPLTVTGDSVVSPAQPSSPVNWLSAAFKELVLNVSLPGHQYQIIYDITLKDLTVTLEEATQDYAALVQNNETDVTFKNPFGFSLKPIQAGGNFIINYGGTDAGVLLVPVQDVVRSDTSTGQQAELVIQILQAATFQSSNNGAYQSFFSAITNQANVNFGLHGGANVTAQTAAGNIPISGIPFDVQTSFEGIDGFGGKATIPETPVVLGGGGGDPFSDTSGSDFLRISLSTILDNPAPLILHTNQVSFEVIYKSVLVGRAYVNPLDLLEGTNTLPTEFHYMPADASDATAQDLLAQYLETKDQIPLTIQGDSSSSPYGSLQTALSGVTLDTSFPGQGIPLVSDIVVYFDLVEGLCNSTVSIETRLDNNLKTYIQLLQLSGTASQNGVQYAEFDFTFTEDFTTGAGENPGPYSQMITPVKLSAGPLASLTLLATTGEGLDIEITSRVSIGGYVAPSLKYSQKAVPYTIVPTAGGAVLDLGSIGSDPIGTLTGLLTSLTQITQCVGGVLTLLPGLGLSLLTGLPGFLTSLIQAPTAILSSAVSDVSSVVSGVTSLAGSVVSDVTSVAGSVVSDVTSVVGGVTSAAGSIVSDVTSVAGSVVGDVTSAVPAAATVVSAATSVVGDVTSAAAAVPSAAESVVDQATSVVGGAACTLLPALCAAQSAARLARRDAEISPPTPTAQHPHGRPVPTATPVLDALAPPPAPTAAPLQPPFDWLSYTAAQAGTDPSALQRVLLEHGVTEVVEIGEWRRRRDERERLKKREMKDIGA</sequence>
<name>A0A1Y2ESD7_9BASI</name>
<dbReference type="STRING" id="106004.A0A1Y2ESD7"/>
<gene>
    <name evidence="3" type="ORF">BCR35DRAFT_139618</name>
</gene>
<keyword evidence="2" id="KW-1133">Transmembrane helix</keyword>